<comment type="similarity">
    <text evidence="2">Belongs to the SELO family.</text>
</comment>
<accession>A0A6B0XVS0</accession>
<evidence type="ECO:0000313" key="9">
    <source>
        <dbReference type="EMBL" id="MXY32638.1"/>
    </source>
</evidence>
<keyword evidence="5" id="KW-0479">Metal-binding</keyword>
<proteinExistence type="inferred from homology"/>
<dbReference type="GO" id="GO:0046872">
    <property type="term" value="F:metal ion binding"/>
    <property type="evidence" value="ECO:0007669"/>
    <property type="project" value="UniProtKB-KW"/>
</dbReference>
<gene>
    <name evidence="9" type="ORF">F4Y60_00810</name>
</gene>
<evidence type="ECO:0000256" key="2">
    <source>
        <dbReference type="ARBA" id="ARBA00009747"/>
    </source>
</evidence>
<keyword evidence="7" id="KW-0067">ATP-binding</keyword>
<dbReference type="GO" id="GO:0005524">
    <property type="term" value="F:ATP binding"/>
    <property type="evidence" value="ECO:0007669"/>
    <property type="project" value="UniProtKB-KW"/>
</dbReference>
<evidence type="ECO:0000256" key="5">
    <source>
        <dbReference type="ARBA" id="ARBA00022723"/>
    </source>
</evidence>
<evidence type="ECO:0008006" key="10">
    <source>
        <dbReference type="Google" id="ProtNLM"/>
    </source>
</evidence>
<evidence type="ECO:0000256" key="8">
    <source>
        <dbReference type="ARBA" id="ARBA00022842"/>
    </source>
</evidence>
<evidence type="ECO:0000256" key="3">
    <source>
        <dbReference type="ARBA" id="ARBA00022679"/>
    </source>
</evidence>
<dbReference type="GO" id="GO:0016779">
    <property type="term" value="F:nucleotidyltransferase activity"/>
    <property type="evidence" value="ECO:0007669"/>
    <property type="project" value="UniProtKB-KW"/>
</dbReference>
<name>A0A6B0XVS0_9RHOB</name>
<dbReference type="PANTHER" id="PTHR12153:SF15">
    <property type="entry name" value="PROTEIN ADENYLYLTRANSFERASE SELO, MITOCHONDRIAL"/>
    <property type="match status" value="1"/>
</dbReference>
<evidence type="ECO:0000256" key="4">
    <source>
        <dbReference type="ARBA" id="ARBA00022695"/>
    </source>
</evidence>
<organism evidence="9">
    <name type="scientific">Boseongicola sp. SB0664_bin_43</name>
    <dbReference type="NCBI Taxonomy" id="2604844"/>
    <lineage>
        <taxon>Bacteria</taxon>
        <taxon>Pseudomonadati</taxon>
        <taxon>Pseudomonadota</taxon>
        <taxon>Alphaproteobacteria</taxon>
        <taxon>Rhodobacterales</taxon>
        <taxon>Paracoccaceae</taxon>
        <taxon>Boseongicola</taxon>
    </lineage>
</organism>
<evidence type="ECO:0000256" key="6">
    <source>
        <dbReference type="ARBA" id="ARBA00022741"/>
    </source>
</evidence>
<keyword evidence="4" id="KW-0548">Nucleotidyltransferase</keyword>
<evidence type="ECO:0000256" key="1">
    <source>
        <dbReference type="ARBA" id="ARBA00001946"/>
    </source>
</evidence>
<sequence length="246" mass="27052">LVAAWLGIGFIHGVMNTDNMTVSGETIDYGPCAFMDDFSPMRVFSSIDHQGRYAFSRQPDIAMWNLAQLATALLPLIEDVKDAQAAVDRFPALFRDAWLTVFRAKLGLQTADEGDEELILALLDAMAKGKADFTNTFRSLGTPEARDAFSDPELYDVLDKSWKKRLGKEGAVPDDRVETMHAENPALIPRNHRIEQAIQAAVAGDLSLFERLNAALLAPFSDPGEFADLARPPTESEVVCQTFCGT</sequence>
<evidence type="ECO:0000256" key="7">
    <source>
        <dbReference type="ARBA" id="ARBA00022840"/>
    </source>
</evidence>
<keyword evidence="8" id="KW-0460">Magnesium</keyword>
<comment type="caution">
    <text evidence="9">The sequence shown here is derived from an EMBL/GenBank/DDBJ whole genome shotgun (WGS) entry which is preliminary data.</text>
</comment>
<dbReference type="Pfam" id="PF02696">
    <property type="entry name" value="SelO"/>
    <property type="match status" value="1"/>
</dbReference>
<dbReference type="EMBL" id="VXRY01000032">
    <property type="protein sequence ID" value="MXY32638.1"/>
    <property type="molecule type" value="Genomic_DNA"/>
</dbReference>
<dbReference type="AlphaFoldDB" id="A0A6B0XVS0"/>
<reference evidence="9" key="1">
    <citation type="submission" date="2019-09" db="EMBL/GenBank/DDBJ databases">
        <title>Characterisation of the sponge microbiome using genome-centric metagenomics.</title>
        <authorList>
            <person name="Engelberts J.P."/>
            <person name="Robbins S.J."/>
            <person name="De Goeij J.M."/>
            <person name="Aranda M."/>
            <person name="Bell S.C."/>
            <person name="Webster N.S."/>
        </authorList>
    </citation>
    <scope>NUCLEOTIDE SEQUENCE</scope>
    <source>
        <strain evidence="9">SB0664_bin_43</strain>
    </source>
</reference>
<comment type="cofactor">
    <cofactor evidence="1">
        <name>Mg(2+)</name>
        <dbReference type="ChEBI" id="CHEBI:18420"/>
    </cofactor>
</comment>
<protein>
    <recommendedName>
        <fullName evidence="10">Selenoprotein O</fullName>
    </recommendedName>
</protein>
<feature type="non-terminal residue" evidence="9">
    <location>
        <position position="1"/>
    </location>
</feature>
<dbReference type="InterPro" id="IPR003846">
    <property type="entry name" value="SelO"/>
</dbReference>
<keyword evidence="6" id="KW-0547">Nucleotide-binding</keyword>
<dbReference type="PANTHER" id="PTHR12153">
    <property type="entry name" value="SELENOPROTEIN O"/>
    <property type="match status" value="1"/>
</dbReference>
<keyword evidence="3" id="KW-0808">Transferase</keyword>